<keyword evidence="1" id="KW-0472">Membrane</keyword>
<gene>
    <name evidence="2" type="ORF">AB406_1747</name>
</gene>
<organism evidence="2 3">
    <name type="scientific">Riemerella anatipestifer</name>
    <name type="common">Moraxella anatipestifer</name>
    <dbReference type="NCBI Taxonomy" id="34085"/>
    <lineage>
        <taxon>Bacteria</taxon>
        <taxon>Pseudomonadati</taxon>
        <taxon>Bacteroidota</taxon>
        <taxon>Flavobacteriia</taxon>
        <taxon>Flavobacteriales</taxon>
        <taxon>Weeksellaceae</taxon>
        <taxon>Riemerella</taxon>
    </lineage>
</organism>
<keyword evidence="1" id="KW-1133">Transmembrane helix</keyword>
<dbReference type="EMBL" id="CP011859">
    <property type="protein sequence ID" value="AQY22689.1"/>
    <property type="molecule type" value="Genomic_DNA"/>
</dbReference>
<evidence type="ECO:0000313" key="3">
    <source>
        <dbReference type="Proteomes" id="UP000189883"/>
    </source>
</evidence>
<dbReference type="AlphaFoldDB" id="A0A1S7DU98"/>
<evidence type="ECO:0000256" key="1">
    <source>
        <dbReference type="SAM" id="Phobius"/>
    </source>
</evidence>
<proteinExistence type="predicted"/>
<dbReference type="Proteomes" id="UP000189883">
    <property type="component" value="Chromosome"/>
</dbReference>
<reference evidence="2 3" key="1">
    <citation type="submission" date="2015-06" db="EMBL/GenBank/DDBJ databases">
        <title>R. anatipestifer strain HXb2 is the most virulent strain so far, and the genome sequence would help us uncover the pathogenesis.</title>
        <authorList>
            <person name="Hu Q."/>
            <person name="Qi J."/>
            <person name="Bo H."/>
            <person name="Liu G."/>
            <person name="Tao M."/>
            <person name="Ding Y."/>
            <person name="Xue Y."/>
        </authorList>
    </citation>
    <scope>NUCLEOTIDE SEQUENCE [LARGE SCALE GENOMIC DNA]</scope>
    <source>
        <strain evidence="2 3">HXb2</strain>
    </source>
</reference>
<keyword evidence="1" id="KW-0812">Transmembrane</keyword>
<accession>A0A1S7DU98</accession>
<sequence length="444" mass="52956">MGFFIFFYLYHEEKINCFMKKIDSFDIVIGGYKEHKDTIIKTYPKQYVCLKKVTSPNGYVDIEVNSIYGKIGYIYSDNSKEILPYLKDDQYYIESFIKKTYPKDRIYEAVVLVVNVYMKSPNFTEPKHEFLGNFVSNYDKYDYGYMMTDDDEIKCSISKQNQEIVDNIEDYDNAKLVVNNDIIDVYFFSDLVGHISKKTSERIIPYLKDENKDVMSIFRISESNTTFEKKARLEIEIKEKKYLEHSKYIQDKSLLINGVQVVRKERKGNRINFYAVENIDSDIVDEELLKKRELRRTQLKERKRIERQKERRGCLIFLVLIFIIYGLYRAYPLFFKKEKYYIIIEEKDYTFREYGVDEEKIDSIENNDLKEVYKEAFTKYRISAELDKAFTSDVLNMETTGFRIIKQSTNEDVTKLLPKNVRDSIESIVLKNTQNISERYKTPN</sequence>
<name>A0A1S7DU98_RIEAN</name>
<feature type="transmembrane region" description="Helical" evidence="1">
    <location>
        <begin position="313"/>
        <end position="331"/>
    </location>
</feature>
<protein>
    <submittedName>
        <fullName evidence="2">Uncharacterized protein</fullName>
    </submittedName>
</protein>
<evidence type="ECO:0000313" key="2">
    <source>
        <dbReference type="EMBL" id="AQY22689.1"/>
    </source>
</evidence>